<dbReference type="AlphaFoldDB" id="A0A0A5GS75"/>
<sequence length="213" mass="23448">MSSKRMLVPVFVMVSLWVSGCTPGEKQINIVEGEASKDSSVTNSVSSDVLLNGEPRSEDEANEAESPSSTPISESEEMETANEEEMESNDDQSDDSKEKDRNESQSTQEEPATPQNQDGDDKEEKSSSELEEETTVYSVKEAQVAATSIGSSFAVEVKRANIDQATKESTVVLEYGERKAELTYDSERKSFNNYSIKGLTEQNFKEAKIKVSS</sequence>
<protein>
    <submittedName>
        <fullName evidence="2">Uncharacterized protein</fullName>
    </submittedName>
</protein>
<feature type="region of interest" description="Disordered" evidence="1">
    <location>
        <begin position="32"/>
        <end position="136"/>
    </location>
</feature>
<reference evidence="2 3" key="1">
    <citation type="submission" date="2013-08" db="EMBL/GenBank/DDBJ databases">
        <authorList>
            <person name="Huang J."/>
            <person name="Wang G."/>
        </authorList>
    </citation>
    <scope>NUCLEOTIDE SEQUENCE [LARGE SCALE GENOMIC DNA]</scope>
    <source>
        <strain evidence="2 3">JSM 076056</strain>
    </source>
</reference>
<organism evidence="2 3">
    <name type="scientific">Pontibacillus halophilus JSM 076056 = DSM 19796</name>
    <dbReference type="NCBI Taxonomy" id="1385510"/>
    <lineage>
        <taxon>Bacteria</taxon>
        <taxon>Bacillati</taxon>
        <taxon>Bacillota</taxon>
        <taxon>Bacilli</taxon>
        <taxon>Bacillales</taxon>
        <taxon>Bacillaceae</taxon>
        <taxon>Pontibacillus</taxon>
    </lineage>
</organism>
<feature type="compositionally biased region" description="Basic and acidic residues" evidence="1">
    <location>
        <begin position="94"/>
        <end position="103"/>
    </location>
</feature>
<dbReference type="PROSITE" id="PS51257">
    <property type="entry name" value="PROKAR_LIPOPROTEIN"/>
    <property type="match status" value="1"/>
</dbReference>
<dbReference type="Proteomes" id="UP000030528">
    <property type="component" value="Unassembled WGS sequence"/>
</dbReference>
<gene>
    <name evidence="2" type="ORF">N781_01700</name>
</gene>
<evidence type="ECO:0000256" key="1">
    <source>
        <dbReference type="SAM" id="MobiDB-lite"/>
    </source>
</evidence>
<comment type="caution">
    <text evidence="2">The sequence shown here is derived from an EMBL/GenBank/DDBJ whole genome shotgun (WGS) entry which is preliminary data.</text>
</comment>
<dbReference type="EMBL" id="AVPE01000001">
    <property type="protein sequence ID" value="KGX94088.1"/>
    <property type="molecule type" value="Genomic_DNA"/>
</dbReference>
<dbReference type="RefSeq" id="WP_026798964.1">
    <property type="nucleotide sequence ID" value="NZ_AULI01000001.1"/>
</dbReference>
<feature type="compositionally biased region" description="Polar residues" evidence="1">
    <location>
        <begin position="104"/>
        <end position="117"/>
    </location>
</feature>
<proteinExistence type="predicted"/>
<accession>A0A0A5GS75</accession>
<dbReference type="STRING" id="1385510.GCA_000425205_00140"/>
<evidence type="ECO:0000313" key="2">
    <source>
        <dbReference type="EMBL" id="KGX94088.1"/>
    </source>
</evidence>
<feature type="compositionally biased region" description="Low complexity" evidence="1">
    <location>
        <begin position="38"/>
        <end position="52"/>
    </location>
</feature>
<name>A0A0A5GS75_9BACI</name>
<evidence type="ECO:0000313" key="3">
    <source>
        <dbReference type="Proteomes" id="UP000030528"/>
    </source>
</evidence>
<feature type="compositionally biased region" description="Acidic residues" evidence="1">
    <location>
        <begin position="74"/>
        <end position="93"/>
    </location>
</feature>
<keyword evidence="3" id="KW-1185">Reference proteome</keyword>